<dbReference type="SUPFAM" id="SSF47413">
    <property type="entry name" value="lambda repressor-like DNA-binding domains"/>
    <property type="match status" value="1"/>
</dbReference>
<protein>
    <recommendedName>
        <fullName evidence="1">HTH cro/C1-type domain-containing protein</fullName>
    </recommendedName>
</protein>
<dbReference type="AlphaFoldDB" id="A0A1R0Y5G6"/>
<sequence>MKIKIKNADQINELVIMKGFSKTDFSKEIGLSQPMATLITNGDRNPSPRTAKRICEVLECEWAELFEIVKTSQQAAK</sequence>
<evidence type="ECO:0000313" key="2">
    <source>
        <dbReference type="EMBL" id="OMD42575.1"/>
    </source>
</evidence>
<dbReference type="SMART" id="SM00530">
    <property type="entry name" value="HTH_XRE"/>
    <property type="match status" value="1"/>
</dbReference>
<gene>
    <name evidence="2" type="ORF">BSK52_07130</name>
</gene>
<dbReference type="InterPro" id="IPR010982">
    <property type="entry name" value="Lambda_DNA-bd_dom_sf"/>
</dbReference>
<evidence type="ECO:0000313" key="3">
    <source>
        <dbReference type="Proteomes" id="UP000187439"/>
    </source>
</evidence>
<proteinExistence type="predicted"/>
<dbReference type="CDD" id="cd00093">
    <property type="entry name" value="HTH_XRE"/>
    <property type="match status" value="1"/>
</dbReference>
<dbReference type="Gene3D" id="1.10.260.40">
    <property type="entry name" value="lambda repressor-like DNA-binding domains"/>
    <property type="match status" value="1"/>
</dbReference>
<feature type="domain" description="HTH cro/C1-type" evidence="1">
    <location>
        <begin position="11"/>
        <end position="65"/>
    </location>
</feature>
<organism evidence="2 3">
    <name type="scientific">Paenibacillus odorifer</name>
    <dbReference type="NCBI Taxonomy" id="189426"/>
    <lineage>
        <taxon>Bacteria</taxon>
        <taxon>Bacillati</taxon>
        <taxon>Bacillota</taxon>
        <taxon>Bacilli</taxon>
        <taxon>Bacillales</taxon>
        <taxon>Paenibacillaceae</taxon>
        <taxon>Paenibacillus</taxon>
    </lineage>
</organism>
<comment type="caution">
    <text evidence="2">The sequence shown here is derived from an EMBL/GenBank/DDBJ whole genome shotgun (WGS) entry which is preliminary data.</text>
</comment>
<dbReference type="InterPro" id="IPR001387">
    <property type="entry name" value="Cro/C1-type_HTH"/>
</dbReference>
<dbReference type="Proteomes" id="UP000187439">
    <property type="component" value="Unassembled WGS sequence"/>
</dbReference>
<evidence type="ECO:0000259" key="1">
    <source>
        <dbReference type="PROSITE" id="PS50943"/>
    </source>
</evidence>
<dbReference type="Pfam" id="PF01381">
    <property type="entry name" value="HTH_3"/>
    <property type="match status" value="1"/>
</dbReference>
<dbReference type="PROSITE" id="PS50943">
    <property type="entry name" value="HTH_CROC1"/>
    <property type="match status" value="1"/>
</dbReference>
<name>A0A1R0Y5G6_9BACL</name>
<reference evidence="2 3" key="1">
    <citation type="submission" date="2016-10" db="EMBL/GenBank/DDBJ databases">
        <title>Paenibacillus species isolates.</title>
        <authorList>
            <person name="Beno S.M."/>
        </authorList>
    </citation>
    <scope>NUCLEOTIDE SEQUENCE [LARGE SCALE GENOMIC DNA]</scope>
    <source>
        <strain evidence="2 3">FSL H7-0710</strain>
    </source>
</reference>
<accession>A0A1R0Y5G6</accession>
<dbReference type="GO" id="GO:0003677">
    <property type="term" value="F:DNA binding"/>
    <property type="evidence" value="ECO:0007669"/>
    <property type="project" value="InterPro"/>
</dbReference>
<dbReference type="EMBL" id="MPTC01000004">
    <property type="protein sequence ID" value="OMD42575.1"/>
    <property type="molecule type" value="Genomic_DNA"/>
</dbReference>